<dbReference type="Proteomes" id="UP000317763">
    <property type="component" value="Unassembled WGS sequence"/>
</dbReference>
<feature type="domain" description="Integrase catalytic" evidence="1">
    <location>
        <begin position="187"/>
        <end position="281"/>
    </location>
</feature>
<dbReference type="GO" id="GO:0003676">
    <property type="term" value="F:nucleic acid binding"/>
    <property type="evidence" value="ECO:0007669"/>
    <property type="project" value="InterPro"/>
</dbReference>
<dbReference type="Pfam" id="PF13683">
    <property type="entry name" value="rve_3"/>
    <property type="match status" value="1"/>
</dbReference>
<dbReference type="GO" id="GO:0015074">
    <property type="term" value="P:DNA integration"/>
    <property type="evidence" value="ECO:0007669"/>
    <property type="project" value="InterPro"/>
</dbReference>
<name>A0A554WWY3_9BURK</name>
<dbReference type="Pfam" id="PF13276">
    <property type="entry name" value="HTH_21"/>
    <property type="match status" value="1"/>
</dbReference>
<dbReference type="PANTHER" id="PTHR46889:SF5">
    <property type="entry name" value="INTEGRASE PROTEIN"/>
    <property type="match status" value="1"/>
</dbReference>
<evidence type="ECO:0000259" key="1">
    <source>
        <dbReference type="PROSITE" id="PS50994"/>
    </source>
</evidence>
<gene>
    <name evidence="2" type="ORF">Ttaiw_02679</name>
</gene>
<accession>A0A554WWY3</accession>
<dbReference type="NCBIfam" id="NF033516">
    <property type="entry name" value="transpos_IS3"/>
    <property type="match status" value="1"/>
</dbReference>
<dbReference type="PROSITE" id="PS50994">
    <property type="entry name" value="INTEGRASE"/>
    <property type="match status" value="1"/>
</dbReference>
<dbReference type="InterPro" id="IPR050900">
    <property type="entry name" value="Transposase_IS3/IS150/IS904"/>
</dbReference>
<dbReference type="InterPro" id="IPR036397">
    <property type="entry name" value="RNaseH_sf"/>
</dbReference>
<dbReference type="Gene3D" id="3.30.420.10">
    <property type="entry name" value="Ribonuclease H-like superfamily/Ribonuclease H"/>
    <property type="match status" value="1"/>
</dbReference>
<evidence type="ECO:0000313" key="3">
    <source>
        <dbReference type="Proteomes" id="UP000317763"/>
    </source>
</evidence>
<proteinExistence type="predicted"/>
<comment type="caution">
    <text evidence="2">The sequence shown here is derived from an EMBL/GenBank/DDBJ whole genome shotgun (WGS) entry which is preliminary data.</text>
</comment>
<sequence length="297" mass="33344">MKTVCRALGVARSHVHERHHRREDWRDARQGRTPAGDAQLLAEIREQIADLPSYGYRRACALVNRQRSAQGGTRVNPKRVYRVMAQAGLLLPKAARRRHGSRKHEGRVAVGRSDMRWCSDGLQIKCDSGQTVSATFTKDCCDREVIAWRAWEGKGLPGEPVREMLIEAVEKRFGSVEALPPDHRLEFLSDNGSAYIAAQTRAVARSLGLKPINTPVCSPQSNGMAESFVNTFKRDYVARMDLSDAATVLAQLPAAFEHFNEVHPHSSLKMRSPREFRRHQAAQARRSTIKDAALRCE</sequence>
<dbReference type="EMBL" id="VJOM01000076">
    <property type="protein sequence ID" value="TSE28090.1"/>
    <property type="molecule type" value="Genomic_DNA"/>
</dbReference>
<dbReference type="AlphaFoldDB" id="A0A554WWY3"/>
<protein>
    <submittedName>
        <fullName evidence="2">Integrase core domain protein</fullName>
    </submittedName>
</protein>
<reference evidence="2 3" key="1">
    <citation type="submission" date="2019-07" db="EMBL/GenBank/DDBJ databases">
        <title>Tepidimonas taiwanensis I1-1 draft genome.</title>
        <authorList>
            <person name="Da Costa M.S."/>
            <person name="Froufe H.J.C."/>
            <person name="Egas C."/>
            <person name="Albuquerque L."/>
        </authorList>
    </citation>
    <scope>NUCLEOTIDE SEQUENCE [LARGE SCALE GENOMIC DNA]</scope>
    <source>
        <strain evidence="2 3">I1-1</strain>
    </source>
</reference>
<evidence type="ECO:0000313" key="2">
    <source>
        <dbReference type="EMBL" id="TSE28090.1"/>
    </source>
</evidence>
<organism evidence="2 3">
    <name type="scientific">Tepidimonas taiwanensis</name>
    <dbReference type="NCBI Taxonomy" id="307486"/>
    <lineage>
        <taxon>Bacteria</taxon>
        <taxon>Pseudomonadati</taxon>
        <taxon>Pseudomonadota</taxon>
        <taxon>Betaproteobacteria</taxon>
        <taxon>Burkholderiales</taxon>
        <taxon>Tepidimonas</taxon>
    </lineage>
</organism>
<dbReference type="PANTHER" id="PTHR46889">
    <property type="entry name" value="TRANSPOSASE INSF FOR INSERTION SEQUENCE IS3B-RELATED"/>
    <property type="match status" value="1"/>
</dbReference>
<dbReference type="InterPro" id="IPR048020">
    <property type="entry name" value="Transpos_IS3"/>
</dbReference>
<keyword evidence="3" id="KW-1185">Reference proteome</keyword>
<dbReference type="InterPro" id="IPR012337">
    <property type="entry name" value="RNaseH-like_sf"/>
</dbReference>
<dbReference type="STRING" id="307486.GCA_000807215_00596"/>
<dbReference type="InterPro" id="IPR001584">
    <property type="entry name" value="Integrase_cat-core"/>
</dbReference>
<dbReference type="SUPFAM" id="SSF53098">
    <property type="entry name" value="Ribonuclease H-like"/>
    <property type="match status" value="1"/>
</dbReference>
<dbReference type="InterPro" id="IPR025948">
    <property type="entry name" value="HTH-like_dom"/>
</dbReference>